<sequence>MAERTLYFDESGFTGYNLLDPSQPIFAIASADISEYRAQGILRESFPRYRGAEYKFSNIWGSNNRAGLLRFASFLEGLQDLTFVYMADKRFAVLTKIVDFLIEPYITDGGYDFYADGFCWKYANYIHFGLTQFAPPELLDTLLRRYQAFSRNPSAESLAALQARLRIMAASTEEPVQIFLEQMALGAELFERYHSLESFHGSDELQTTTMLAIVSHWRQRYPEDFAVIHDDSSNFLRSRDMWRMITNTNVPHQLHRSGDGSYVEYPLRVISTTPMNSQASWSIQYCDVLAGLATKHFNPRTEGDDRVFMDQVIEAGLKHITYNGIRPDVIFPDQIPPRRREGPDVVDQMTGIIFGPHNRNR</sequence>
<name>A0A2P7AQ33_9HYPH</name>
<dbReference type="OrthoDB" id="4071750at2"/>
<dbReference type="EMBL" id="PGGM01000025">
    <property type="protein sequence ID" value="PSH56322.1"/>
    <property type="molecule type" value="Genomic_DNA"/>
</dbReference>
<dbReference type="AlphaFoldDB" id="A0A2P7AQ33"/>
<protein>
    <recommendedName>
        <fullName evidence="3">DUF3800 domain-containing protein</fullName>
    </recommendedName>
</protein>
<evidence type="ECO:0000313" key="1">
    <source>
        <dbReference type="EMBL" id="PSH56322.1"/>
    </source>
</evidence>
<gene>
    <name evidence="1" type="ORF">CU103_30140</name>
</gene>
<accession>A0A2P7AQ33</accession>
<keyword evidence="2" id="KW-1185">Reference proteome</keyword>
<comment type="caution">
    <text evidence="1">The sequence shown here is derived from an EMBL/GenBank/DDBJ whole genome shotgun (WGS) entry which is preliminary data.</text>
</comment>
<organism evidence="1 2">
    <name type="scientific">Phyllobacterium sophorae</name>
    <dbReference type="NCBI Taxonomy" id="1520277"/>
    <lineage>
        <taxon>Bacteria</taxon>
        <taxon>Pseudomonadati</taxon>
        <taxon>Pseudomonadota</taxon>
        <taxon>Alphaproteobacteria</taxon>
        <taxon>Hyphomicrobiales</taxon>
        <taxon>Phyllobacteriaceae</taxon>
        <taxon>Phyllobacterium</taxon>
    </lineage>
</organism>
<dbReference type="RefSeq" id="WP_106667716.1">
    <property type="nucleotide sequence ID" value="NZ_PGGM01000025.1"/>
</dbReference>
<proteinExistence type="predicted"/>
<evidence type="ECO:0008006" key="3">
    <source>
        <dbReference type="Google" id="ProtNLM"/>
    </source>
</evidence>
<dbReference type="InterPro" id="IPR024524">
    <property type="entry name" value="DUF3800"/>
</dbReference>
<reference evidence="2" key="1">
    <citation type="submission" date="2017-11" db="EMBL/GenBank/DDBJ databases">
        <authorList>
            <person name="Kuznetsova I."/>
            <person name="Sazanova A."/>
            <person name="Chirak E."/>
            <person name="Safronova V."/>
            <person name="Willems A."/>
        </authorList>
    </citation>
    <scope>NUCLEOTIDE SEQUENCE [LARGE SCALE GENOMIC DNA]</scope>
    <source>
        <strain evidence="2">CCBAU 03422</strain>
    </source>
</reference>
<evidence type="ECO:0000313" key="2">
    <source>
        <dbReference type="Proteomes" id="UP000241764"/>
    </source>
</evidence>
<dbReference type="Proteomes" id="UP000241764">
    <property type="component" value="Unassembled WGS sequence"/>
</dbReference>
<dbReference type="Pfam" id="PF12686">
    <property type="entry name" value="DUF3800"/>
    <property type="match status" value="1"/>
</dbReference>